<protein>
    <submittedName>
        <fullName evidence="1">Uncharacterized protein</fullName>
    </submittedName>
</protein>
<gene>
    <name evidence="1" type="ORF">SORBI_3008G095150</name>
</gene>
<dbReference type="InParanoid" id="A0A1Z5R5V6"/>
<proteinExistence type="predicted"/>
<name>A0A1Z5R5V6_SORBI</name>
<dbReference type="EMBL" id="CM000767">
    <property type="protein sequence ID" value="OQU79097.1"/>
    <property type="molecule type" value="Genomic_DNA"/>
</dbReference>
<evidence type="ECO:0000313" key="1">
    <source>
        <dbReference type="EMBL" id="OQU79097.1"/>
    </source>
</evidence>
<reference evidence="2" key="2">
    <citation type="journal article" date="2018" name="Plant J.">
        <title>The Sorghum bicolor reference genome: improved assembly, gene annotations, a transcriptome atlas, and signatures of genome organization.</title>
        <authorList>
            <person name="McCormick R.F."/>
            <person name="Truong S.K."/>
            <person name="Sreedasyam A."/>
            <person name="Jenkins J."/>
            <person name="Shu S."/>
            <person name="Sims D."/>
            <person name="Kennedy M."/>
            <person name="Amirebrahimi M."/>
            <person name="Weers B.D."/>
            <person name="McKinley B."/>
            <person name="Mattison A."/>
            <person name="Morishige D.T."/>
            <person name="Grimwood J."/>
            <person name="Schmutz J."/>
            <person name="Mullet J.E."/>
        </authorList>
    </citation>
    <scope>NUCLEOTIDE SEQUENCE [LARGE SCALE GENOMIC DNA]</scope>
    <source>
        <strain evidence="2">cv. BTx623</strain>
    </source>
</reference>
<evidence type="ECO:0000313" key="2">
    <source>
        <dbReference type="Proteomes" id="UP000000768"/>
    </source>
</evidence>
<reference evidence="1 2" key="1">
    <citation type="journal article" date="2009" name="Nature">
        <title>The Sorghum bicolor genome and the diversification of grasses.</title>
        <authorList>
            <person name="Paterson A.H."/>
            <person name="Bowers J.E."/>
            <person name="Bruggmann R."/>
            <person name="Dubchak I."/>
            <person name="Grimwood J."/>
            <person name="Gundlach H."/>
            <person name="Haberer G."/>
            <person name="Hellsten U."/>
            <person name="Mitros T."/>
            <person name="Poliakov A."/>
            <person name="Schmutz J."/>
            <person name="Spannagl M."/>
            <person name="Tang H."/>
            <person name="Wang X."/>
            <person name="Wicker T."/>
            <person name="Bharti A.K."/>
            <person name="Chapman J."/>
            <person name="Feltus F.A."/>
            <person name="Gowik U."/>
            <person name="Grigoriev I.V."/>
            <person name="Lyons E."/>
            <person name="Maher C.A."/>
            <person name="Martis M."/>
            <person name="Narechania A."/>
            <person name="Otillar R.P."/>
            <person name="Penning B.W."/>
            <person name="Salamov A.A."/>
            <person name="Wang Y."/>
            <person name="Zhang L."/>
            <person name="Carpita N.C."/>
            <person name="Freeling M."/>
            <person name="Gingle A.R."/>
            <person name="Hash C.T."/>
            <person name="Keller B."/>
            <person name="Klein P."/>
            <person name="Kresovich S."/>
            <person name="McCann M.C."/>
            <person name="Ming R."/>
            <person name="Peterson D.G."/>
            <person name="Mehboob-ur-Rahman"/>
            <person name="Ware D."/>
            <person name="Westhoff P."/>
            <person name="Mayer K.F."/>
            <person name="Messing J."/>
            <person name="Rokhsar D.S."/>
        </authorList>
    </citation>
    <scope>NUCLEOTIDE SEQUENCE [LARGE SCALE GENOMIC DNA]</scope>
    <source>
        <strain evidence="2">cv. BTx623</strain>
    </source>
</reference>
<dbReference type="Proteomes" id="UP000000768">
    <property type="component" value="Chromosome 8"/>
</dbReference>
<organism evidence="1 2">
    <name type="scientific">Sorghum bicolor</name>
    <name type="common">Sorghum</name>
    <name type="synonym">Sorghum vulgare</name>
    <dbReference type="NCBI Taxonomy" id="4558"/>
    <lineage>
        <taxon>Eukaryota</taxon>
        <taxon>Viridiplantae</taxon>
        <taxon>Streptophyta</taxon>
        <taxon>Embryophyta</taxon>
        <taxon>Tracheophyta</taxon>
        <taxon>Spermatophyta</taxon>
        <taxon>Magnoliopsida</taxon>
        <taxon>Liliopsida</taxon>
        <taxon>Poales</taxon>
        <taxon>Poaceae</taxon>
        <taxon>PACMAD clade</taxon>
        <taxon>Panicoideae</taxon>
        <taxon>Andropogonodae</taxon>
        <taxon>Andropogoneae</taxon>
        <taxon>Sorghinae</taxon>
        <taxon>Sorghum</taxon>
    </lineage>
</organism>
<sequence>MTLQQVRDTIWRPVPAEAAAVLPAPGSPSTNQIMTLHYGRS</sequence>
<keyword evidence="2" id="KW-1185">Reference proteome</keyword>
<accession>A0A1Z5R5V6</accession>
<dbReference type="AlphaFoldDB" id="A0A1Z5R5V6"/>
<dbReference type="Gramene" id="OQU79097">
    <property type="protein sequence ID" value="OQU79097"/>
    <property type="gene ID" value="SORBI_3008G095150"/>
</dbReference>